<evidence type="ECO:0000313" key="2">
    <source>
        <dbReference type="EMBL" id="SDC59922.1"/>
    </source>
</evidence>
<dbReference type="EMBL" id="FMYQ01000008">
    <property type="protein sequence ID" value="SDC59922.1"/>
    <property type="molecule type" value="Genomic_DNA"/>
</dbReference>
<protein>
    <submittedName>
        <fullName evidence="2">Uncharacterized protein</fullName>
    </submittedName>
</protein>
<evidence type="ECO:0000313" key="3">
    <source>
        <dbReference type="Proteomes" id="UP000198908"/>
    </source>
</evidence>
<keyword evidence="1" id="KW-0812">Transmembrane</keyword>
<keyword evidence="1" id="KW-1133">Transmembrane helix</keyword>
<organism evidence="2 3">
    <name type="scientific">Paraburkholderia lycopersici</name>
    <dbReference type="NCBI Taxonomy" id="416944"/>
    <lineage>
        <taxon>Bacteria</taxon>
        <taxon>Pseudomonadati</taxon>
        <taxon>Pseudomonadota</taxon>
        <taxon>Betaproteobacteria</taxon>
        <taxon>Burkholderiales</taxon>
        <taxon>Burkholderiaceae</taxon>
        <taxon>Paraburkholderia</taxon>
    </lineage>
</organism>
<dbReference type="Proteomes" id="UP000198908">
    <property type="component" value="Unassembled WGS sequence"/>
</dbReference>
<name>A0A1G6MWL1_9BURK</name>
<accession>A0A1G6MWL1</accession>
<evidence type="ECO:0000256" key="1">
    <source>
        <dbReference type="SAM" id="Phobius"/>
    </source>
</evidence>
<feature type="transmembrane region" description="Helical" evidence="1">
    <location>
        <begin position="21"/>
        <end position="39"/>
    </location>
</feature>
<gene>
    <name evidence="2" type="ORF">SAMN05421548_108119</name>
</gene>
<proteinExistence type="predicted"/>
<reference evidence="3" key="1">
    <citation type="submission" date="2016-09" db="EMBL/GenBank/DDBJ databases">
        <authorList>
            <person name="Varghese N."/>
            <person name="Submissions S."/>
        </authorList>
    </citation>
    <scope>NUCLEOTIDE SEQUENCE [LARGE SCALE GENOMIC DNA]</scope>
    <source>
        <strain evidence="3">TNe-862</strain>
    </source>
</reference>
<dbReference type="AlphaFoldDB" id="A0A1G6MWL1"/>
<sequence>MAGPSFKPGQYEKLSKGQKTIYWVAIVIGFTLIAGIWIYKLVLAH</sequence>
<keyword evidence="3" id="KW-1185">Reference proteome</keyword>
<keyword evidence="1" id="KW-0472">Membrane</keyword>